<dbReference type="PROSITE" id="PS01009">
    <property type="entry name" value="CRISP_1"/>
    <property type="match status" value="1"/>
</dbReference>
<dbReference type="GO" id="GO:0005576">
    <property type="term" value="C:extracellular region"/>
    <property type="evidence" value="ECO:0007669"/>
    <property type="project" value="InterPro"/>
</dbReference>
<name>A0A5J4N709_9TREM</name>
<feature type="domain" description="SCP" evidence="3">
    <location>
        <begin position="70"/>
        <end position="215"/>
    </location>
</feature>
<evidence type="ECO:0000256" key="2">
    <source>
        <dbReference type="SAM" id="SignalP"/>
    </source>
</evidence>
<dbReference type="InterPro" id="IPR001283">
    <property type="entry name" value="CRISP-related"/>
</dbReference>
<dbReference type="InterPro" id="IPR035940">
    <property type="entry name" value="CAP_sf"/>
</dbReference>
<gene>
    <name evidence="4" type="ORF">DEA37_0004170</name>
</gene>
<organism evidence="4 5">
    <name type="scientific">Paragonimus westermani</name>
    <dbReference type="NCBI Taxonomy" id="34504"/>
    <lineage>
        <taxon>Eukaryota</taxon>
        <taxon>Metazoa</taxon>
        <taxon>Spiralia</taxon>
        <taxon>Lophotrochozoa</taxon>
        <taxon>Platyhelminthes</taxon>
        <taxon>Trematoda</taxon>
        <taxon>Digenea</taxon>
        <taxon>Plagiorchiida</taxon>
        <taxon>Troglotremata</taxon>
        <taxon>Troglotrematidae</taxon>
        <taxon>Paragonimus</taxon>
    </lineage>
</organism>
<evidence type="ECO:0000259" key="3">
    <source>
        <dbReference type="SMART" id="SM00198"/>
    </source>
</evidence>
<dbReference type="InterPro" id="IPR018244">
    <property type="entry name" value="Allrgn_V5/Tpx1_CS"/>
</dbReference>
<sequence>MIVKQWILVTLLSVQCIPCRATISTADKTELLTLHNDLREALLACDYSDQEQPSSLPDLCIPCRATISTADKTELLTLHNDLREALLACDYSDQEQPSSLPDLIWDTDLETKAQTLADQCQCDSQSAADRSVASYDYVGQNVAAADNITDAFQIWLDEQTGYTLGTYTCASTAGHYTQLVWADTTHVGCAVASCTSLSNLQLVVCNYGPSGNRVGEAPYVSVGSCSAGTTAATTTDTAATTMTTASGTTPATTSNPATTTSPATTTTPATTSTPATTTTPATTSNPATTTSPATTSTPATTTTPAITTTTATTTTSAITTTTATTTTAATTTLPPP</sequence>
<reference evidence="4 5" key="1">
    <citation type="journal article" date="2019" name="Gigascience">
        <title>Whole-genome sequence of the oriental lung fluke Paragonimus westermani.</title>
        <authorList>
            <person name="Oey H."/>
            <person name="Zakrzewski M."/>
            <person name="Narain K."/>
            <person name="Devi K.R."/>
            <person name="Agatsuma T."/>
            <person name="Nawaratna S."/>
            <person name="Gobert G.N."/>
            <person name="Jones M.K."/>
            <person name="Ragan M.A."/>
            <person name="McManus D.P."/>
            <person name="Krause L."/>
        </authorList>
    </citation>
    <scope>NUCLEOTIDE SEQUENCE [LARGE SCALE GENOMIC DNA]</scope>
    <source>
        <strain evidence="4 5">IND2009</strain>
    </source>
</reference>
<feature type="chain" id="PRO_5023902463" description="SCP domain-containing protein" evidence="2">
    <location>
        <begin position="22"/>
        <end position="336"/>
    </location>
</feature>
<dbReference type="SUPFAM" id="SSF55797">
    <property type="entry name" value="PR-1-like"/>
    <property type="match status" value="1"/>
</dbReference>
<evidence type="ECO:0000313" key="4">
    <source>
        <dbReference type="EMBL" id="KAA3671217.1"/>
    </source>
</evidence>
<dbReference type="Pfam" id="PF00188">
    <property type="entry name" value="CAP"/>
    <property type="match status" value="1"/>
</dbReference>
<dbReference type="Proteomes" id="UP000324629">
    <property type="component" value="Unassembled WGS sequence"/>
</dbReference>
<dbReference type="EMBL" id="QNGE01006971">
    <property type="protein sequence ID" value="KAA3671217.1"/>
    <property type="molecule type" value="Genomic_DNA"/>
</dbReference>
<dbReference type="CDD" id="cd05380">
    <property type="entry name" value="CAP_euk"/>
    <property type="match status" value="1"/>
</dbReference>
<dbReference type="Gene3D" id="3.40.33.10">
    <property type="entry name" value="CAP"/>
    <property type="match status" value="1"/>
</dbReference>
<dbReference type="PRINTS" id="PR00837">
    <property type="entry name" value="V5TPXLIKE"/>
</dbReference>
<dbReference type="AlphaFoldDB" id="A0A5J4N709"/>
<dbReference type="InterPro" id="IPR002413">
    <property type="entry name" value="V5_allergen-like"/>
</dbReference>
<feature type="signal peptide" evidence="2">
    <location>
        <begin position="1"/>
        <end position="21"/>
    </location>
</feature>
<accession>A0A5J4N709</accession>
<protein>
    <recommendedName>
        <fullName evidence="3">SCP domain-containing protein</fullName>
    </recommendedName>
</protein>
<dbReference type="SMART" id="SM00198">
    <property type="entry name" value="SCP"/>
    <property type="match status" value="1"/>
</dbReference>
<comment type="caution">
    <text evidence="4">The sequence shown here is derived from an EMBL/GenBank/DDBJ whole genome shotgun (WGS) entry which is preliminary data.</text>
</comment>
<evidence type="ECO:0000313" key="5">
    <source>
        <dbReference type="Proteomes" id="UP000324629"/>
    </source>
</evidence>
<dbReference type="InterPro" id="IPR014044">
    <property type="entry name" value="CAP_dom"/>
</dbReference>
<evidence type="ECO:0000256" key="1">
    <source>
        <dbReference type="SAM" id="MobiDB-lite"/>
    </source>
</evidence>
<dbReference type="PRINTS" id="PR00838">
    <property type="entry name" value="V5ALLERGEN"/>
</dbReference>
<keyword evidence="2" id="KW-0732">Signal</keyword>
<proteinExistence type="predicted"/>
<feature type="region of interest" description="Disordered" evidence="1">
    <location>
        <begin position="241"/>
        <end position="303"/>
    </location>
</feature>
<keyword evidence="5" id="KW-1185">Reference proteome</keyword>
<dbReference type="PANTHER" id="PTHR10334">
    <property type="entry name" value="CYSTEINE-RICH SECRETORY PROTEIN-RELATED"/>
    <property type="match status" value="1"/>
</dbReference>